<keyword evidence="4" id="KW-0548">Nucleotidyltransferase</keyword>
<dbReference type="GO" id="GO:0003677">
    <property type="term" value="F:DNA binding"/>
    <property type="evidence" value="ECO:0007669"/>
    <property type="project" value="UniProtKB-KW"/>
</dbReference>
<dbReference type="PANTHER" id="PTHR32248">
    <property type="entry name" value="RNA POLYMERASE SIGMA-54 FACTOR"/>
    <property type="match status" value="1"/>
</dbReference>
<evidence type="ECO:0000313" key="12">
    <source>
        <dbReference type="Proteomes" id="UP000033531"/>
    </source>
</evidence>
<name>A0A0F4LHV3_9LACO</name>
<evidence type="ECO:0000313" key="11">
    <source>
        <dbReference type="EMBL" id="KJY57849.1"/>
    </source>
</evidence>
<dbReference type="Proteomes" id="UP000033531">
    <property type="component" value="Unassembled WGS sequence"/>
</dbReference>
<dbReference type="Gene3D" id="1.10.10.1330">
    <property type="entry name" value="RNA polymerase sigma-54 factor, core-binding domain"/>
    <property type="match status" value="1"/>
</dbReference>
<organism evidence="11 12">
    <name type="scientific">Lactobacillus melliventris</name>
    <dbReference type="NCBI Taxonomy" id="1218507"/>
    <lineage>
        <taxon>Bacteria</taxon>
        <taxon>Bacillati</taxon>
        <taxon>Bacillota</taxon>
        <taxon>Bacilli</taxon>
        <taxon>Lactobacillales</taxon>
        <taxon>Lactobacillaceae</taxon>
        <taxon>Lactobacillus</taxon>
    </lineage>
</organism>
<evidence type="ECO:0000256" key="5">
    <source>
        <dbReference type="ARBA" id="ARBA00023015"/>
    </source>
</evidence>
<keyword evidence="8" id="KW-0804">Transcription</keyword>
<dbReference type="STRING" id="1218507.JF74_03520"/>
<dbReference type="GO" id="GO:0016987">
    <property type="term" value="F:sigma factor activity"/>
    <property type="evidence" value="ECO:0007669"/>
    <property type="project" value="UniProtKB-KW"/>
</dbReference>
<accession>A0A0F4LHV3</accession>
<dbReference type="NCBIfam" id="TIGR02395">
    <property type="entry name" value="rpoN_sigma"/>
    <property type="match status" value="1"/>
</dbReference>
<evidence type="ECO:0000256" key="4">
    <source>
        <dbReference type="ARBA" id="ARBA00022695"/>
    </source>
</evidence>
<evidence type="ECO:0000256" key="6">
    <source>
        <dbReference type="ARBA" id="ARBA00023082"/>
    </source>
</evidence>
<dbReference type="PANTHER" id="PTHR32248:SF4">
    <property type="entry name" value="RNA POLYMERASE SIGMA-54 FACTOR"/>
    <property type="match status" value="1"/>
</dbReference>
<evidence type="ECO:0000259" key="10">
    <source>
        <dbReference type="Pfam" id="PF04963"/>
    </source>
</evidence>
<dbReference type="HOGENOM" id="CLU_020569_1_0_9"/>
<dbReference type="InterPro" id="IPR007634">
    <property type="entry name" value="RNA_pol_sigma_54_DNA-bd"/>
</dbReference>
<dbReference type="InterPro" id="IPR007046">
    <property type="entry name" value="RNA_pol_sigma_54_core-bd"/>
</dbReference>
<dbReference type="GO" id="GO:0016779">
    <property type="term" value="F:nucleotidyltransferase activity"/>
    <property type="evidence" value="ECO:0007669"/>
    <property type="project" value="UniProtKB-KW"/>
</dbReference>
<dbReference type="Gene3D" id="1.10.10.60">
    <property type="entry name" value="Homeodomain-like"/>
    <property type="match status" value="1"/>
</dbReference>
<feature type="domain" description="RNA polymerase sigma factor 54 DNA-binding" evidence="9">
    <location>
        <begin position="264"/>
        <end position="418"/>
    </location>
</feature>
<reference evidence="11 12" key="1">
    <citation type="submission" date="2015-01" db="EMBL/GenBank/DDBJ databases">
        <title>Comparative genomics of the lactic acid bacteria isolated from the honey bee gut.</title>
        <authorList>
            <person name="Ellegaard K.M."/>
            <person name="Tamarit D."/>
            <person name="Javelind E."/>
            <person name="Olofsson T."/>
            <person name="Andersson S.G."/>
            <person name="Vasquez A."/>
        </authorList>
    </citation>
    <scope>NUCLEOTIDE SEQUENCE [LARGE SCALE GENOMIC DNA]</scope>
    <source>
        <strain evidence="11 12">Hma8</strain>
    </source>
</reference>
<dbReference type="PIRSF" id="PIRSF000774">
    <property type="entry name" value="RpoN"/>
    <property type="match status" value="1"/>
</dbReference>
<proteinExistence type="inferred from homology"/>
<keyword evidence="3" id="KW-0808">Transferase</keyword>
<dbReference type="GO" id="GO:0001216">
    <property type="term" value="F:DNA-binding transcription activator activity"/>
    <property type="evidence" value="ECO:0007669"/>
    <property type="project" value="InterPro"/>
</dbReference>
<evidence type="ECO:0000259" key="9">
    <source>
        <dbReference type="Pfam" id="PF04552"/>
    </source>
</evidence>
<sequence>MTRLQKMVLKPKEQLVTRLFLSPKLKQNLTVLSYSTYDLINAMKELSLSNPFVSLREPKGEMQNLEWLRAPEGENLIDHLLMQVNLSDWHNWEKSAVKVLIYLLDKDGYLRVDLAKIAKQTEFSLEKLTRAKDLLQSLDPCGIGAADLTECLLQQAKQKADFNPVALEILLDNQLELLADPKQWPNSKFSISELNDALASIQTLDPTPASDYVVENNTQYLFPDLIYRVTDGHLTVESYQTQIPEMVFDEKAYHELKEQSDENKYFSEQKQHYLELKNAIVERQKTIMRLGKYVGKFQRNFLTTMQRRELKPLGLKETAQALGLAPSTISRAIKDKYIQCQNKIFSLKMLFPREVTTDLSQARIEYDLQQIIKKEDARAPLSDQQLVEIFAKHDVTLSRRVIAKYRKKLNIPNSYSRKAKPTD</sequence>
<keyword evidence="5" id="KW-0805">Transcription regulation</keyword>
<dbReference type="RefSeq" id="WP_046324293.1">
    <property type="nucleotide sequence ID" value="NZ_JBHTMT010000006.1"/>
</dbReference>
<evidence type="ECO:0000256" key="2">
    <source>
        <dbReference type="ARBA" id="ARBA00022478"/>
    </source>
</evidence>
<evidence type="ECO:0000256" key="1">
    <source>
        <dbReference type="ARBA" id="ARBA00008798"/>
    </source>
</evidence>
<dbReference type="GO" id="GO:0000428">
    <property type="term" value="C:DNA-directed RNA polymerase complex"/>
    <property type="evidence" value="ECO:0007669"/>
    <property type="project" value="UniProtKB-KW"/>
</dbReference>
<evidence type="ECO:0000256" key="8">
    <source>
        <dbReference type="ARBA" id="ARBA00023163"/>
    </source>
</evidence>
<dbReference type="GO" id="GO:0006352">
    <property type="term" value="P:DNA-templated transcription initiation"/>
    <property type="evidence" value="ECO:0007669"/>
    <property type="project" value="InterPro"/>
</dbReference>
<dbReference type="PRINTS" id="PR00045">
    <property type="entry name" value="SIGMA54FCT"/>
</dbReference>
<keyword evidence="7" id="KW-0238">DNA-binding</keyword>
<evidence type="ECO:0000256" key="3">
    <source>
        <dbReference type="ARBA" id="ARBA00022679"/>
    </source>
</evidence>
<comment type="similarity">
    <text evidence="1">Belongs to the sigma-54 factor family.</text>
</comment>
<dbReference type="Pfam" id="PF00309">
    <property type="entry name" value="Sigma54_AID"/>
    <property type="match status" value="1"/>
</dbReference>
<keyword evidence="6" id="KW-0731">Sigma factor</keyword>
<dbReference type="PATRIC" id="fig|1218507.3.peg.517"/>
<dbReference type="PROSITE" id="PS50044">
    <property type="entry name" value="SIGMA54_3"/>
    <property type="match status" value="1"/>
</dbReference>
<dbReference type="AlphaFoldDB" id="A0A0F4LHV3"/>
<evidence type="ECO:0000256" key="7">
    <source>
        <dbReference type="ARBA" id="ARBA00023125"/>
    </source>
</evidence>
<keyword evidence="2" id="KW-0240">DNA-directed RNA polymerase</keyword>
<comment type="caution">
    <text evidence="11">The sequence shown here is derived from an EMBL/GenBank/DDBJ whole genome shotgun (WGS) entry which is preliminary data.</text>
</comment>
<dbReference type="Pfam" id="PF04963">
    <property type="entry name" value="Sigma54_CBD"/>
    <property type="match status" value="1"/>
</dbReference>
<dbReference type="OrthoDB" id="9814402at2"/>
<dbReference type="EMBL" id="JXLI01000006">
    <property type="protein sequence ID" value="KJY57849.1"/>
    <property type="molecule type" value="Genomic_DNA"/>
</dbReference>
<feature type="domain" description="RNA polymerase sigma factor 54 core-binding" evidence="10">
    <location>
        <begin position="72"/>
        <end position="249"/>
    </location>
</feature>
<protein>
    <submittedName>
        <fullName evidence="11">RNA polymerase sigma-54 factor</fullName>
    </submittedName>
</protein>
<dbReference type="Pfam" id="PF04552">
    <property type="entry name" value="Sigma54_DBD"/>
    <property type="match status" value="1"/>
</dbReference>
<dbReference type="InterPro" id="IPR000394">
    <property type="entry name" value="RNA_pol_sigma_54"/>
</dbReference>
<gene>
    <name evidence="11" type="ORF">JF74_03520</name>
</gene>
<dbReference type="InterPro" id="IPR038709">
    <property type="entry name" value="RpoN_core-bd_sf"/>
</dbReference>